<feature type="region of interest" description="Disordered" evidence="1">
    <location>
        <begin position="1"/>
        <end position="44"/>
    </location>
</feature>
<dbReference type="KEGG" id="rhl:LPU83_pLPU83c_0467"/>
<organism evidence="2 3">
    <name type="scientific">Rhizobium favelukesii</name>
    <dbReference type="NCBI Taxonomy" id="348824"/>
    <lineage>
        <taxon>Bacteria</taxon>
        <taxon>Pseudomonadati</taxon>
        <taxon>Pseudomonadota</taxon>
        <taxon>Alphaproteobacteria</taxon>
        <taxon>Hyphomicrobiales</taxon>
        <taxon>Rhizobiaceae</taxon>
        <taxon>Rhizobium/Agrobacterium group</taxon>
        <taxon>Rhizobium</taxon>
    </lineage>
</organism>
<dbReference type="EMBL" id="HG916854">
    <property type="protein sequence ID" value="CDM61029.1"/>
    <property type="molecule type" value="Genomic_DNA"/>
</dbReference>
<proteinExistence type="predicted"/>
<dbReference type="Proteomes" id="UP000019443">
    <property type="component" value="Plasmid pLPU83c"/>
</dbReference>
<evidence type="ECO:0000313" key="3">
    <source>
        <dbReference type="Proteomes" id="UP000019443"/>
    </source>
</evidence>
<accession>W6RJL7</accession>
<name>W6RJL7_9HYPH</name>
<reference evidence="2" key="1">
    <citation type="submission" date="2013-11" db="EMBL/GenBank/DDBJ databases">
        <title>Draft genome sequence of the broad-host-range Rhizobium sp. LPU83 strain, a member of the low-genetic diversity Oregon-like Rhizobium sp. group.</title>
        <authorList>
            <person name="Wibberg D."/>
            <person name="Puehler A."/>
            <person name="Schlueter A."/>
        </authorList>
    </citation>
    <scope>NUCLEOTIDE SEQUENCE [LARGE SCALE GENOMIC DNA]</scope>
    <source>
        <strain evidence="2">LPU83</strain>
        <plasmid evidence="2">pLPU83c</plasmid>
    </source>
</reference>
<dbReference type="AlphaFoldDB" id="W6RJL7"/>
<keyword evidence="2" id="KW-0614">Plasmid</keyword>
<evidence type="ECO:0000313" key="2">
    <source>
        <dbReference type="EMBL" id="CDM61029.1"/>
    </source>
</evidence>
<gene>
    <name evidence="2" type="ORF">LPU83_pLPU83c_0467</name>
</gene>
<evidence type="ECO:0000256" key="1">
    <source>
        <dbReference type="SAM" id="MobiDB-lite"/>
    </source>
</evidence>
<protein>
    <submittedName>
        <fullName evidence="2">Uncharacterized protein</fullName>
    </submittedName>
</protein>
<geneLocation type="plasmid" evidence="2 3">
    <name>pLPU83c</name>
</geneLocation>
<keyword evidence="3" id="KW-1185">Reference proteome</keyword>
<dbReference type="HOGENOM" id="CLU_1676465_0_0_5"/>
<sequence>MRCMSISRASQNKEKLMPEQFLPAETRPSSHAGQIPEETTPHPDKLAGLVAEKPVHLVKYAMVRPNAANAAYLNVGSAVIGKDLVARASVNATCSSVSVSLRSARRASALTCSGIAICHNQAWIRSRRGATQLPVAGVRDGPRAAAPKRVIAGPWLS</sequence>
<dbReference type="PATRIC" id="fig|348824.6.peg.5201"/>